<dbReference type="AlphaFoldDB" id="A0A1H1JHU8"/>
<dbReference type="InterPro" id="IPR011701">
    <property type="entry name" value="MFS"/>
</dbReference>
<keyword evidence="4 6" id="KW-1133">Transmembrane helix</keyword>
<comment type="subcellular location">
    <subcellularLocation>
        <location evidence="1">Cell membrane</location>
        <topology evidence="1">Multi-pass membrane protein</topology>
    </subcellularLocation>
</comment>
<feature type="transmembrane region" description="Helical" evidence="6">
    <location>
        <begin position="309"/>
        <end position="330"/>
    </location>
</feature>
<dbReference type="Pfam" id="PF07690">
    <property type="entry name" value="MFS_1"/>
    <property type="match status" value="1"/>
</dbReference>
<feature type="transmembrane region" description="Helical" evidence="6">
    <location>
        <begin position="84"/>
        <end position="100"/>
    </location>
</feature>
<evidence type="ECO:0000313" key="7">
    <source>
        <dbReference type="EMBL" id="SDR49492.1"/>
    </source>
</evidence>
<feature type="transmembrane region" description="Helical" evidence="6">
    <location>
        <begin position="370"/>
        <end position="388"/>
    </location>
</feature>
<protein>
    <submittedName>
        <fullName evidence="7">Major Facilitator Superfamily protein</fullName>
    </submittedName>
</protein>
<dbReference type="RefSeq" id="WP_090807536.1">
    <property type="nucleotide sequence ID" value="NZ_FNKX01000002.1"/>
</dbReference>
<accession>A0A1H1JHU8</accession>
<name>A0A1H1JHU8_9BURK</name>
<reference evidence="8" key="1">
    <citation type="submission" date="2016-10" db="EMBL/GenBank/DDBJ databases">
        <authorList>
            <person name="Varghese N."/>
            <person name="Submissions S."/>
        </authorList>
    </citation>
    <scope>NUCLEOTIDE SEQUENCE [LARGE SCALE GENOMIC DNA]</scope>
    <source>
        <strain evidence="8">DUS833</strain>
    </source>
</reference>
<evidence type="ECO:0000256" key="6">
    <source>
        <dbReference type="SAM" id="Phobius"/>
    </source>
</evidence>
<evidence type="ECO:0000256" key="2">
    <source>
        <dbReference type="ARBA" id="ARBA00022475"/>
    </source>
</evidence>
<evidence type="ECO:0000256" key="1">
    <source>
        <dbReference type="ARBA" id="ARBA00004651"/>
    </source>
</evidence>
<feature type="transmembrane region" description="Helical" evidence="6">
    <location>
        <begin position="52"/>
        <end position="72"/>
    </location>
</feature>
<feature type="transmembrane region" description="Helical" evidence="6">
    <location>
        <begin position="20"/>
        <end position="46"/>
    </location>
</feature>
<evidence type="ECO:0000256" key="4">
    <source>
        <dbReference type="ARBA" id="ARBA00022989"/>
    </source>
</evidence>
<dbReference type="GO" id="GO:0022857">
    <property type="term" value="F:transmembrane transporter activity"/>
    <property type="evidence" value="ECO:0007669"/>
    <property type="project" value="InterPro"/>
</dbReference>
<feature type="transmembrane region" description="Helical" evidence="6">
    <location>
        <begin position="342"/>
        <end position="364"/>
    </location>
</feature>
<dbReference type="InterPro" id="IPR036259">
    <property type="entry name" value="MFS_trans_sf"/>
</dbReference>
<feature type="transmembrane region" description="Helical" evidence="6">
    <location>
        <begin position="216"/>
        <end position="233"/>
    </location>
</feature>
<gene>
    <name evidence="7" type="ORF">SAMN05445850_4871</name>
</gene>
<dbReference type="Gene3D" id="1.20.1250.20">
    <property type="entry name" value="MFS general substrate transporter like domains"/>
    <property type="match status" value="1"/>
</dbReference>
<dbReference type="SUPFAM" id="SSF103473">
    <property type="entry name" value="MFS general substrate transporter"/>
    <property type="match status" value="1"/>
</dbReference>
<keyword evidence="5 6" id="KW-0472">Membrane</keyword>
<feature type="transmembrane region" description="Helical" evidence="6">
    <location>
        <begin position="253"/>
        <end position="272"/>
    </location>
</feature>
<dbReference type="PANTHER" id="PTHR23513:SF6">
    <property type="entry name" value="MAJOR FACILITATOR SUPERFAMILY ASSOCIATED DOMAIN-CONTAINING PROTEIN"/>
    <property type="match status" value="1"/>
</dbReference>
<proteinExistence type="predicted"/>
<dbReference type="Proteomes" id="UP000199365">
    <property type="component" value="Unassembled WGS sequence"/>
</dbReference>
<organism evidence="7 8">
    <name type="scientific">Paraburkholderia tuberum</name>
    <dbReference type="NCBI Taxonomy" id="157910"/>
    <lineage>
        <taxon>Bacteria</taxon>
        <taxon>Pseudomonadati</taxon>
        <taxon>Pseudomonadota</taxon>
        <taxon>Betaproteobacteria</taxon>
        <taxon>Burkholderiales</taxon>
        <taxon>Burkholderiaceae</taxon>
        <taxon>Paraburkholderia</taxon>
    </lineage>
</organism>
<sequence length="407" mass="43156">MNQRSFNLPETWVVRDATFVRIWAAIFASTVATFLLLMTLSAAVFTQTHSPVFSNGIVLTQWVPAVLALPLIRSLASRYDGRSLLIAAEVGSALSLLVAMRLLNDLYPLLGILVVKGTFDNLSKVARPVAVKRLFTGATLDRAASYYNTAMLFGGGVGALAGALFLPRLSSQQVIALSIALHLISACSYATVAKARQPADQAGKSRAVNERADPDAQSALVYFIAAVALFQGYHNIARSVFAVDQLGMPASGIALLQAVTNIAYVVGALAAARIGVAGGRYRTIGPLSHCLALATLIPLIFITRPAFGVPMYAVFAFGFEAAYCVHMRFVLTSVPSASMPRIMANANAWALGLMLAVSLGGSYLVSEIGFAPVTLIVIVIAALVPLFARFRRAAFGNQAGFLEKEVG</sequence>
<keyword evidence="8" id="KW-1185">Reference proteome</keyword>
<feature type="transmembrane region" description="Helical" evidence="6">
    <location>
        <begin position="284"/>
        <end position="303"/>
    </location>
</feature>
<dbReference type="EMBL" id="FNKX01000002">
    <property type="protein sequence ID" value="SDR49492.1"/>
    <property type="molecule type" value="Genomic_DNA"/>
</dbReference>
<evidence type="ECO:0000256" key="3">
    <source>
        <dbReference type="ARBA" id="ARBA00022692"/>
    </source>
</evidence>
<evidence type="ECO:0000313" key="8">
    <source>
        <dbReference type="Proteomes" id="UP000199365"/>
    </source>
</evidence>
<evidence type="ECO:0000256" key="5">
    <source>
        <dbReference type="ARBA" id="ARBA00023136"/>
    </source>
</evidence>
<keyword evidence="3 6" id="KW-0812">Transmembrane</keyword>
<feature type="transmembrane region" description="Helical" evidence="6">
    <location>
        <begin position="144"/>
        <end position="166"/>
    </location>
</feature>
<dbReference type="STRING" id="157910.SAMN05445850_4871"/>
<keyword evidence="2" id="KW-1003">Cell membrane</keyword>
<dbReference type="GO" id="GO:0005886">
    <property type="term" value="C:plasma membrane"/>
    <property type="evidence" value="ECO:0007669"/>
    <property type="project" value="UniProtKB-SubCell"/>
</dbReference>
<dbReference type="PANTHER" id="PTHR23513">
    <property type="entry name" value="INTEGRAL MEMBRANE EFFLUX PROTEIN-RELATED"/>
    <property type="match status" value="1"/>
</dbReference>